<sequence length="1516" mass="167726">MVWGIVLLLGCMSGSTSVLFWFRQHPRVTRHVALHPDPPLSVSPIFKSPEQARYLPRNPVFRGVSMTSSRTDAVPITEMCAAPEPANDRLLVDIIDGVALTNPDDAWLEYPTSATHYSAGFSTITYRSLANATNALAWHLHRNISPGTEFQTLAYIGPNDARYAVILYACIKAGFKVFFSSPKNSISAHVHLFSALDCSTLVTTDPTPTAVEALLSQHAMKVVYLPSLEELLQSPAEPFPYSKTFAEARNDAFVALHTSGSTGNPKPIVYTHEFIARNVNAFQLPTPPGFVSLSQLVAGSRFVCLLPLFHMAGYFFASVVSHFHRSTVILPSPSAPPTSDTLHGVLQHTPAAWAAVSPSTVESLGRNPDLLQVISEKISRIAFLGGNPSLAMGNEVSRKLNICNLIGSSECGGFAQLIPEHDGGQLELWSYVHIHPQTGPVYQEYSPGLCELTIKHDASCEPYQPLFTQFDTSQEFRTSDLFTAHPTMPGFWRHTGRVDDIIVFLNGEKTNPISFESHVVGHPDVAGALVFGTNRMEAGLLIEFTETEKNRGGRDAINRIWHRIEEANSLAPAHARIDDRLICIVSPEKPMIRTPKGTIKRQETLREYGQEIDDVYKEAEAANSLPADLVVDTSDIRHVQGAIRSVFKSVMKRDAPSDETDFFSTGMDSLQVMRMARQLRGALQNPGIEPAAVYRNASVDALAKHLKSNVAAAKEDSVTENLKQRRQVLKQVLQEYKDKIEELALAATKDASRSLSSSRPHSTILLTGTTGYVGSYVLDQLLKHPSSPKMICVNRSTDALQVQMARNKRRDSALAIDFPPERVRFLAADFAADKTWGLGDETFRELLREVTMVIHNAWPVDFNVPLSAFRPSLDGVVNIVQFCKAAKHAPSLLFVSSISAVMDLQSQRIPETLIDSLEAPTSCYGESKFVAEHMLSEASRRLGVRAAVVRVGQVSGAAYSPGLWNGRDWLPRLIVSSRYLEAVPDHLGTLEKIDWIPIDVLAEVLIDISMNLGWSSQARFEVYHAINPQATTWTKLLPSVVHALEGHNSPPSMTRVSPAEWVERLRNSAARFDDHDEEIDSRNPALKLVDFLEQVLGSEGVDGPAWSTESAVKMSASLHMDGCGYRSVAYFVNWAIYARKYRPQDLHVENLTHVLYAFANVRSDTGEVQLSDTWADTDIHWEGDSWNDKGTNLYGCLKQLNLLKKRNRNLKVLLSIGGWTYSCNFKNPACTQQGRDTFAKTSLELLKNLGFDGIDIDWEYPQDPAEASDMVQLLTAVRHELDAYAQKLGNCQRFELTVACPAGAQNYQKMDISAMDKLLDFWNLMAYDYAGSWDSLSGHQANLFPSRDNPPSTPFSSAAALEYYVSQGVAPSKIVLGMPLYGRAFENTDGPGKPYQGVGEGTWERGVYDYKKLPLEGAQVCYDGNIGAAFCYDKRQRRFVSYDTPQSTAAKVDFIKQRGLGGAMWWETSADKTGPESLIGTAVASLGGPQMLLRQENHVEYPDTKYDNLRNGFPGQ</sequence>
<dbReference type="Pfam" id="PF00501">
    <property type="entry name" value="AMP-binding"/>
    <property type="match status" value="1"/>
</dbReference>
<dbReference type="PANTHER" id="PTHR43439">
    <property type="entry name" value="PHENYLACETATE-COENZYME A LIGASE"/>
    <property type="match status" value="1"/>
</dbReference>
<comment type="subcellular location">
    <subcellularLocation>
        <location evidence="2">Secreted</location>
    </subcellularLocation>
</comment>
<evidence type="ECO:0000256" key="14">
    <source>
        <dbReference type="ARBA" id="ARBA00023326"/>
    </source>
</evidence>
<evidence type="ECO:0000259" key="18">
    <source>
        <dbReference type="PROSITE" id="PS51910"/>
    </source>
</evidence>
<dbReference type="SMART" id="SM00823">
    <property type="entry name" value="PKS_PP"/>
    <property type="match status" value="1"/>
</dbReference>
<dbReference type="Gene3D" id="3.40.50.12780">
    <property type="entry name" value="N-terminal domain of ligase-like"/>
    <property type="match status" value="1"/>
</dbReference>
<organism evidence="19">
    <name type="scientific">Ophiocordyceps sinensis</name>
    <dbReference type="NCBI Taxonomy" id="72228"/>
    <lineage>
        <taxon>Eukaryota</taxon>
        <taxon>Fungi</taxon>
        <taxon>Dikarya</taxon>
        <taxon>Ascomycota</taxon>
        <taxon>Pezizomycotina</taxon>
        <taxon>Sordariomycetes</taxon>
        <taxon>Hypocreomycetidae</taxon>
        <taxon>Hypocreales</taxon>
        <taxon>Ophiocordycipitaceae</taxon>
        <taxon>Ophiocordyceps</taxon>
    </lineage>
</organism>
<dbReference type="InterPro" id="IPR009081">
    <property type="entry name" value="PP-bd_ACP"/>
</dbReference>
<keyword evidence="5" id="KW-0596">Phosphopantetheine</keyword>
<dbReference type="PANTHER" id="PTHR43439:SF2">
    <property type="entry name" value="ENZYME, PUTATIVE (JCVI)-RELATED"/>
    <property type="match status" value="1"/>
</dbReference>
<dbReference type="PROSITE" id="PS51910">
    <property type="entry name" value="GH18_2"/>
    <property type="match status" value="1"/>
</dbReference>
<dbReference type="Gene3D" id="3.40.50.720">
    <property type="entry name" value="NAD(P)-binding Rossmann-like Domain"/>
    <property type="match status" value="1"/>
</dbReference>
<dbReference type="InterPro" id="IPR006162">
    <property type="entry name" value="Ppantetheine_attach_site"/>
</dbReference>
<dbReference type="PROSITE" id="PS00012">
    <property type="entry name" value="PHOSPHOPANTETHEINE"/>
    <property type="match status" value="1"/>
</dbReference>
<dbReference type="Gene3D" id="3.10.50.10">
    <property type="match status" value="1"/>
</dbReference>
<dbReference type="InterPro" id="IPR029070">
    <property type="entry name" value="Chitinase_insertion_sf"/>
</dbReference>
<protein>
    <recommendedName>
        <fullName evidence="4">chitinase</fullName>
        <ecNumber evidence="4">3.2.1.14</ecNumber>
    </recommendedName>
</protein>
<evidence type="ECO:0000256" key="5">
    <source>
        <dbReference type="ARBA" id="ARBA00022450"/>
    </source>
</evidence>
<dbReference type="Pfam" id="PF23562">
    <property type="entry name" value="AMP-binding_C_3"/>
    <property type="match status" value="1"/>
</dbReference>
<dbReference type="InterPro" id="IPR051414">
    <property type="entry name" value="Adenylate-forming_Reductase"/>
</dbReference>
<evidence type="ECO:0000256" key="16">
    <source>
        <dbReference type="SAM" id="Coils"/>
    </source>
</evidence>
<feature type="domain" description="GH18" evidence="18">
    <location>
        <begin position="1125"/>
        <end position="1489"/>
    </location>
</feature>
<dbReference type="GO" id="GO:0005576">
    <property type="term" value="C:extracellular region"/>
    <property type="evidence" value="ECO:0007669"/>
    <property type="project" value="UniProtKB-SubCell"/>
</dbReference>
<dbReference type="GO" id="GO:0000272">
    <property type="term" value="P:polysaccharide catabolic process"/>
    <property type="evidence" value="ECO:0007669"/>
    <property type="project" value="UniProtKB-KW"/>
</dbReference>
<dbReference type="PROSITE" id="PS01095">
    <property type="entry name" value="GH18_1"/>
    <property type="match status" value="1"/>
</dbReference>
<dbReference type="CDD" id="cd06548">
    <property type="entry name" value="GH18_chitinase"/>
    <property type="match status" value="1"/>
</dbReference>
<accession>A0A097F8I3</accession>
<feature type="domain" description="Carrier" evidence="17">
    <location>
        <begin position="634"/>
        <end position="710"/>
    </location>
</feature>
<keyword evidence="10" id="KW-0146">Chitin degradation</keyword>
<evidence type="ECO:0000256" key="2">
    <source>
        <dbReference type="ARBA" id="ARBA00004613"/>
    </source>
</evidence>
<keyword evidence="7" id="KW-0597">Phosphoprotein</keyword>
<keyword evidence="11" id="KW-0325">Glycoprotein</keyword>
<dbReference type="Gene3D" id="1.10.1200.10">
    <property type="entry name" value="ACP-like"/>
    <property type="match status" value="1"/>
</dbReference>
<evidence type="ECO:0000256" key="12">
    <source>
        <dbReference type="ARBA" id="ARBA00023277"/>
    </source>
</evidence>
<comment type="similarity">
    <text evidence="3">Belongs to the glycosyl hydrolase 18 family. Chitinase class V subfamily.</text>
</comment>
<dbReference type="EMBL" id="KM220967">
    <property type="protein sequence ID" value="AIT18866.1"/>
    <property type="molecule type" value="mRNA"/>
</dbReference>
<dbReference type="Pfam" id="PF07993">
    <property type="entry name" value="NAD_binding_4"/>
    <property type="match status" value="1"/>
</dbReference>
<dbReference type="GO" id="GO:0006032">
    <property type="term" value="P:chitin catabolic process"/>
    <property type="evidence" value="ECO:0007669"/>
    <property type="project" value="UniProtKB-KW"/>
</dbReference>
<evidence type="ECO:0000256" key="8">
    <source>
        <dbReference type="ARBA" id="ARBA00022801"/>
    </source>
</evidence>
<comment type="catalytic activity">
    <reaction evidence="1">
        <text>Random endo-hydrolysis of N-acetyl-beta-D-glucosaminide (1-&gt;4)-beta-linkages in chitin and chitodextrins.</text>
        <dbReference type="EC" id="3.2.1.14"/>
    </reaction>
</comment>
<keyword evidence="12" id="KW-0119">Carbohydrate metabolism</keyword>
<dbReference type="PROSITE" id="PS50075">
    <property type="entry name" value="CARRIER"/>
    <property type="match status" value="1"/>
</dbReference>
<keyword evidence="13 15" id="KW-0326">Glycosidase</keyword>
<dbReference type="SUPFAM" id="SSF47336">
    <property type="entry name" value="ACP-like"/>
    <property type="match status" value="1"/>
</dbReference>
<dbReference type="InterPro" id="IPR036736">
    <property type="entry name" value="ACP-like_sf"/>
</dbReference>
<dbReference type="EC" id="3.2.1.14" evidence="4"/>
<reference evidence="19" key="1">
    <citation type="submission" date="2014-07" db="EMBL/GenBank/DDBJ databases">
        <authorList>
            <person name="Agrawal Y."/>
            <person name="Khatri I."/>
            <person name="Subramanian S."/>
            <person name="Shenoy B.D."/>
        </authorList>
    </citation>
    <scope>NUCLEOTIDE SEQUENCE</scope>
    <source>
        <strain evidence="19">CO18</strain>
    </source>
</reference>
<dbReference type="SUPFAM" id="SSF51445">
    <property type="entry name" value="(Trans)glycosidases"/>
    <property type="match status" value="1"/>
</dbReference>
<evidence type="ECO:0000259" key="17">
    <source>
        <dbReference type="PROSITE" id="PS50075"/>
    </source>
</evidence>
<dbReference type="SUPFAM" id="SSF51735">
    <property type="entry name" value="NAD(P)-binding Rossmann-fold domains"/>
    <property type="match status" value="1"/>
</dbReference>
<dbReference type="InterPro" id="IPR000873">
    <property type="entry name" value="AMP-dep_synth/lig_dom"/>
</dbReference>
<evidence type="ECO:0000256" key="6">
    <source>
        <dbReference type="ARBA" id="ARBA00022525"/>
    </source>
</evidence>
<dbReference type="InterPro" id="IPR013120">
    <property type="entry name" value="FAR_NAD-bd"/>
</dbReference>
<gene>
    <name evidence="19" type="primary">Chi-13</name>
</gene>
<dbReference type="InterPro" id="IPR011583">
    <property type="entry name" value="Chitinase_II/V-like_cat"/>
</dbReference>
<evidence type="ECO:0000256" key="3">
    <source>
        <dbReference type="ARBA" id="ARBA00008682"/>
    </source>
</evidence>
<evidence type="ECO:0000256" key="11">
    <source>
        <dbReference type="ARBA" id="ARBA00023180"/>
    </source>
</evidence>
<dbReference type="SUPFAM" id="SSF56801">
    <property type="entry name" value="Acetyl-CoA synthetase-like"/>
    <property type="match status" value="1"/>
</dbReference>
<dbReference type="SUPFAM" id="SSF54556">
    <property type="entry name" value="Chitinase insertion domain"/>
    <property type="match status" value="1"/>
</dbReference>
<evidence type="ECO:0000256" key="13">
    <source>
        <dbReference type="ARBA" id="ARBA00023295"/>
    </source>
</evidence>
<name>A0A097F8I3_9HYPO</name>
<keyword evidence="6" id="KW-0964">Secreted</keyword>
<dbReference type="Gene3D" id="3.20.20.80">
    <property type="entry name" value="Glycosidases"/>
    <property type="match status" value="1"/>
</dbReference>
<dbReference type="InterPro" id="IPR017853">
    <property type="entry name" value="GH"/>
</dbReference>
<evidence type="ECO:0000256" key="1">
    <source>
        <dbReference type="ARBA" id="ARBA00000822"/>
    </source>
</evidence>
<feature type="coiled-coil region" evidence="16">
    <location>
        <begin position="719"/>
        <end position="746"/>
    </location>
</feature>
<dbReference type="InterPro" id="IPR042099">
    <property type="entry name" value="ANL_N_sf"/>
</dbReference>
<evidence type="ECO:0000256" key="4">
    <source>
        <dbReference type="ARBA" id="ARBA00012729"/>
    </source>
</evidence>
<dbReference type="Pfam" id="PF00550">
    <property type="entry name" value="PP-binding"/>
    <property type="match status" value="1"/>
</dbReference>
<dbReference type="GO" id="GO:0008843">
    <property type="term" value="F:endochitinase activity"/>
    <property type="evidence" value="ECO:0007669"/>
    <property type="project" value="UniProtKB-EC"/>
</dbReference>
<dbReference type="GO" id="GO:0008061">
    <property type="term" value="F:chitin binding"/>
    <property type="evidence" value="ECO:0007669"/>
    <property type="project" value="InterPro"/>
</dbReference>
<dbReference type="InterPro" id="IPR036291">
    <property type="entry name" value="NAD(P)-bd_dom_sf"/>
</dbReference>
<dbReference type="InterPro" id="IPR001223">
    <property type="entry name" value="Glyco_hydro18_cat"/>
</dbReference>
<dbReference type="FunFam" id="3.20.20.80:FF:000095">
    <property type="entry name" value="Endochitinase B1"/>
    <property type="match status" value="1"/>
</dbReference>
<dbReference type="SMART" id="SM00636">
    <property type="entry name" value="Glyco_18"/>
    <property type="match status" value="1"/>
</dbReference>
<dbReference type="Pfam" id="PF00704">
    <property type="entry name" value="Glyco_hydro_18"/>
    <property type="match status" value="1"/>
</dbReference>
<keyword evidence="14" id="KW-0624">Polysaccharide degradation</keyword>
<keyword evidence="8 15" id="KW-0378">Hydrolase</keyword>
<evidence type="ECO:0000256" key="7">
    <source>
        <dbReference type="ARBA" id="ARBA00022553"/>
    </source>
</evidence>
<evidence type="ECO:0000313" key="19">
    <source>
        <dbReference type="EMBL" id="AIT18866.1"/>
    </source>
</evidence>
<keyword evidence="16" id="KW-0175">Coiled coil</keyword>
<dbReference type="InterPro" id="IPR001579">
    <property type="entry name" value="Glyco_hydro_18_chit_AS"/>
</dbReference>
<evidence type="ECO:0000256" key="15">
    <source>
        <dbReference type="RuleBase" id="RU000489"/>
    </source>
</evidence>
<dbReference type="GO" id="GO:0031177">
    <property type="term" value="F:phosphopantetheine binding"/>
    <property type="evidence" value="ECO:0007669"/>
    <property type="project" value="InterPro"/>
</dbReference>
<proteinExistence type="evidence at transcript level"/>
<dbReference type="InterPro" id="IPR020806">
    <property type="entry name" value="PKS_PP-bd"/>
</dbReference>
<keyword evidence="9" id="KW-0521">NADP</keyword>
<evidence type="ECO:0000256" key="9">
    <source>
        <dbReference type="ARBA" id="ARBA00022857"/>
    </source>
</evidence>
<dbReference type="FunFam" id="3.10.50.10:FF:000005">
    <property type="entry name" value="Endochitinase B1"/>
    <property type="match status" value="1"/>
</dbReference>
<evidence type="ECO:0000256" key="10">
    <source>
        <dbReference type="ARBA" id="ARBA00023024"/>
    </source>
</evidence>